<name>A0AAP2FL40_KLEOX</name>
<protein>
    <submittedName>
        <fullName evidence="1">Uncharacterized protein</fullName>
    </submittedName>
</protein>
<dbReference type="Proteomes" id="UP000673434">
    <property type="component" value="Unassembled WGS sequence"/>
</dbReference>
<keyword evidence="2" id="KW-1185">Reference proteome</keyword>
<proteinExistence type="predicted"/>
<dbReference type="RefSeq" id="WP_210846213.1">
    <property type="nucleotide sequence ID" value="NZ_JAGKON010000013.1"/>
</dbReference>
<reference evidence="1 2" key="1">
    <citation type="submission" date="2021-03" db="EMBL/GenBank/DDBJ databases">
        <authorList>
            <person name="Stanton E."/>
        </authorList>
    </citation>
    <scope>NUCLEOTIDE SEQUENCE [LARGE SCALE GENOMIC DNA]</scope>
    <source>
        <strain evidence="1 2">2020EL-00037</strain>
    </source>
</reference>
<dbReference type="AlphaFoldDB" id="A0AAP2FL40"/>
<accession>A0AAP2FL40</accession>
<gene>
    <name evidence="1" type="ORF">J7S78_13495</name>
</gene>
<sequence length="162" mass="19269">MTPKSKVVDESQMSFLHILEADEVTYVAKYEKSYDFRFSSKVAYEMIRDSLYLMTFNRSNLQQRIDEILWILSDVNQDDICSFTNCCRMNGLDPYEIRLSVLHCWKKELDNKRSILQSPHNRRYSKASYIAQYIDGEIAGYEKYKKAFYHIYPHEAAKRKCS</sequence>
<evidence type="ECO:0000313" key="2">
    <source>
        <dbReference type="Proteomes" id="UP000673434"/>
    </source>
</evidence>
<organism evidence="1 2">
    <name type="scientific">Klebsiella oxytoca</name>
    <dbReference type="NCBI Taxonomy" id="571"/>
    <lineage>
        <taxon>Bacteria</taxon>
        <taxon>Pseudomonadati</taxon>
        <taxon>Pseudomonadota</taxon>
        <taxon>Gammaproteobacteria</taxon>
        <taxon>Enterobacterales</taxon>
        <taxon>Enterobacteriaceae</taxon>
        <taxon>Klebsiella/Raoultella group</taxon>
        <taxon>Klebsiella</taxon>
    </lineage>
</organism>
<comment type="caution">
    <text evidence="1">The sequence shown here is derived from an EMBL/GenBank/DDBJ whole genome shotgun (WGS) entry which is preliminary data.</text>
</comment>
<evidence type="ECO:0000313" key="1">
    <source>
        <dbReference type="EMBL" id="MBQ0600806.1"/>
    </source>
</evidence>
<dbReference type="EMBL" id="JAGKON010000013">
    <property type="protein sequence ID" value="MBQ0600806.1"/>
    <property type="molecule type" value="Genomic_DNA"/>
</dbReference>